<name>A0AAD7PML9_QUISA</name>
<evidence type="ECO:0000313" key="2">
    <source>
        <dbReference type="EMBL" id="KAJ7961138.1"/>
    </source>
</evidence>
<keyword evidence="3" id="KW-1185">Reference proteome</keyword>
<comment type="caution">
    <text evidence="2">The sequence shown here is derived from an EMBL/GenBank/DDBJ whole genome shotgun (WGS) entry which is preliminary data.</text>
</comment>
<dbReference type="KEGG" id="qsa:O6P43_016521"/>
<evidence type="ECO:0000256" key="1">
    <source>
        <dbReference type="SAM" id="MobiDB-lite"/>
    </source>
</evidence>
<accession>A0AAD7PML9</accession>
<feature type="compositionally biased region" description="Basic residues" evidence="1">
    <location>
        <begin position="13"/>
        <end position="24"/>
    </location>
</feature>
<dbReference type="PANTHER" id="PTHR37256">
    <property type="entry name" value="E1A-BINDING PROTEIN P400-LIKE"/>
    <property type="match status" value="1"/>
</dbReference>
<protein>
    <submittedName>
        <fullName evidence="2">Formin-F-like</fullName>
    </submittedName>
</protein>
<sequence length="209" mass="23386">MEEEIEIGLEKTMRKRSRSRKASKGTHSVLNVAEARREIAYALHLHRSSSSSPGSVTHTDYELGNISSNCDFNVQISNGVGGQHLCYSLLEPMPLPGPIWSRTPPSVLAEPEVLVSAPIEASLEFELEENQSQSSSYTWWLGFLKTLDGNVINDDKSNYPFGVSKEFSKESSKMGETHSMDASEVSSYSPDEWFMFPIIDEEKEEMICL</sequence>
<gene>
    <name evidence="2" type="ORF">O6P43_016521</name>
</gene>
<evidence type="ECO:0000313" key="3">
    <source>
        <dbReference type="Proteomes" id="UP001163823"/>
    </source>
</evidence>
<dbReference type="AlphaFoldDB" id="A0AAD7PML9"/>
<reference evidence="2" key="1">
    <citation type="journal article" date="2023" name="Science">
        <title>Elucidation of the pathway for biosynthesis of saponin adjuvants from the soapbark tree.</title>
        <authorList>
            <person name="Reed J."/>
            <person name="Orme A."/>
            <person name="El-Demerdash A."/>
            <person name="Owen C."/>
            <person name="Martin L.B.B."/>
            <person name="Misra R.C."/>
            <person name="Kikuchi S."/>
            <person name="Rejzek M."/>
            <person name="Martin A.C."/>
            <person name="Harkess A."/>
            <person name="Leebens-Mack J."/>
            <person name="Louveau T."/>
            <person name="Stephenson M.J."/>
            <person name="Osbourn A."/>
        </authorList>
    </citation>
    <scope>NUCLEOTIDE SEQUENCE</scope>
    <source>
        <strain evidence="2">S10</strain>
    </source>
</reference>
<dbReference type="EMBL" id="JARAOO010000007">
    <property type="protein sequence ID" value="KAJ7961138.1"/>
    <property type="molecule type" value="Genomic_DNA"/>
</dbReference>
<dbReference type="Proteomes" id="UP001163823">
    <property type="component" value="Chromosome 7"/>
</dbReference>
<dbReference type="PANTHER" id="PTHR37256:SF3">
    <property type="entry name" value="FORMIN-F-LIKE"/>
    <property type="match status" value="1"/>
</dbReference>
<proteinExistence type="predicted"/>
<organism evidence="2 3">
    <name type="scientific">Quillaja saponaria</name>
    <name type="common">Soap bark tree</name>
    <dbReference type="NCBI Taxonomy" id="32244"/>
    <lineage>
        <taxon>Eukaryota</taxon>
        <taxon>Viridiplantae</taxon>
        <taxon>Streptophyta</taxon>
        <taxon>Embryophyta</taxon>
        <taxon>Tracheophyta</taxon>
        <taxon>Spermatophyta</taxon>
        <taxon>Magnoliopsida</taxon>
        <taxon>eudicotyledons</taxon>
        <taxon>Gunneridae</taxon>
        <taxon>Pentapetalae</taxon>
        <taxon>rosids</taxon>
        <taxon>fabids</taxon>
        <taxon>Fabales</taxon>
        <taxon>Quillajaceae</taxon>
        <taxon>Quillaja</taxon>
    </lineage>
</organism>
<feature type="region of interest" description="Disordered" evidence="1">
    <location>
        <begin position="1"/>
        <end position="28"/>
    </location>
</feature>